<sequence>MAQPSERRGLPDRPHPGHAHTLPPSPASRGPPPRGNPSDGRYPADNASIHSTQSGSNSRNSANDPLQTYEQPAYYGATDPRQQVVNGYAYHPPANYHDPGPSYAQPQQIQQPYPPRGPPSQGWASPAPSLPPGGYNPYYAAASDLLGGHPGAPPPPPPTMESIPSSASAPQLYPPGAYPPNVQGGNMQGGYPPYGAPPLHHQPSMMRTHPSAPSIRSVEQYPRVQERPYDTQSIMSESGRSINGRRPMQAAEVRQPPFTKEYVDDYRARIKADPDPAVHFGFAKYLIEAAKNIGADAPDQRLVRKYRDSLISEALKIIRRLATQGETYSEAQFFLANCFGTGMLGLAVDHERAYHLYLQAAKQNHAAACYRVAVCNEIGKGTRREHPRAFAFYRKAAAMGDTAAMYKLAVIHLTGTLGQAKDGREALPWLKRAAEQADEENPHALHELGVLHEQPNSNLVVHDEAYAKDLFTKAAQLGYTASQFKLGSCYEYGNLGCPVDPKRSIAWYTKAAEKGFPDAELALSGWYLTGSEGVLMQSDAEAFLWARRSANKGLSKAEYAVGYYTEVGIGCKADLDAAKRWYMRAAAQGNKRAMNRLTELKRMGNRRVNQARPTRAQTKDECVIG</sequence>
<dbReference type="InParanoid" id="A0A067MKH8"/>
<protein>
    <recommendedName>
        <fullName evidence="5">HCP-like protein</fullName>
    </recommendedName>
</protein>
<evidence type="ECO:0000313" key="4">
    <source>
        <dbReference type="Proteomes" id="UP000027195"/>
    </source>
</evidence>
<dbReference type="PANTHER" id="PTHR46430">
    <property type="entry name" value="PROTEIN SKT5-RELATED"/>
    <property type="match status" value="1"/>
</dbReference>
<dbReference type="InterPro" id="IPR051726">
    <property type="entry name" value="Chitin_Synth_Reg"/>
</dbReference>
<proteinExistence type="predicted"/>
<dbReference type="AlphaFoldDB" id="A0A067MKH8"/>
<dbReference type="EMBL" id="KL198051">
    <property type="protein sequence ID" value="KDQ12342.1"/>
    <property type="molecule type" value="Genomic_DNA"/>
</dbReference>
<dbReference type="PANTHER" id="PTHR46430:SF3">
    <property type="entry name" value="ACTIVATOR OF C KINASE PROTEIN 1"/>
    <property type="match status" value="1"/>
</dbReference>
<evidence type="ECO:0000256" key="2">
    <source>
        <dbReference type="SAM" id="MobiDB-lite"/>
    </source>
</evidence>
<keyword evidence="4" id="KW-1185">Reference proteome</keyword>
<dbReference type="STRING" id="930990.A0A067MKH8"/>
<feature type="compositionally biased region" description="Polar residues" evidence="2">
    <location>
        <begin position="607"/>
        <end position="616"/>
    </location>
</feature>
<accession>A0A067MKH8</accession>
<feature type="compositionally biased region" description="Basic and acidic residues" evidence="2">
    <location>
        <begin position="1"/>
        <end position="15"/>
    </location>
</feature>
<dbReference type="SMART" id="SM00671">
    <property type="entry name" value="SEL1"/>
    <property type="match status" value="7"/>
</dbReference>
<dbReference type="Proteomes" id="UP000027195">
    <property type="component" value="Unassembled WGS sequence"/>
</dbReference>
<organism evidence="3 4">
    <name type="scientific">Botryobasidium botryosum (strain FD-172 SS1)</name>
    <dbReference type="NCBI Taxonomy" id="930990"/>
    <lineage>
        <taxon>Eukaryota</taxon>
        <taxon>Fungi</taxon>
        <taxon>Dikarya</taxon>
        <taxon>Basidiomycota</taxon>
        <taxon>Agaricomycotina</taxon>
        <taxon>Agaricomycetes</taxon>
        <taxon>Cantharellales</taxon>
        <taxon>Botryobasidiaceae</taxon>
        <taxon>Botryobasidium</taxon>
    </lineage>
</organism>
<dbReference type="HOGENOM" id="CLU_000288_126_3_1"/>
<evidence type="ECO:0000313" key="3">
    <source>
        <dbReference type="EMBL" id="KDQ12342.1"/>
    </source>
</evidence>
<dbReference type="InterPro" id="IPR006597">
    <property type="entry name" value="Sel1-like"/>
</dbReference>
<gene>
    <name evidence="3" type="ORF">BOTBODRAFT_113201</name>
</gene>
<name>A0A067MKH8_BOTB1</name>
<dbReference type="InterPro" id="IPR011990">
    <property type="entry name" value="TPR-like_helical_dom_sf"/>
</dbReference>
<dbReference type="Pfam" id="PF08238">
    <property type="entry name" value="Sel1"/>
    <property type="match status" value="7"/>
</dbReference>
<evidence type="ECO:0000256" key="1">
    <source>
        <dbReference type="ARBA" id="ARBA00022737"/>
    </source>
</evidence>
<evidence type="ECO:0008006" key="5">
    <source>
        <dbReference type="Google" id="ProtNLM"/>
    </source>
</evidence>
<reference evidence="4" key="1">
    <citation type="journal article" date="2014" name="Proc. Natl. Acad. Sci. U.S.A.">
        <title>Extensive sampling of basidiomycete genomes demonstrates inadequacy of the white-rot/brown-rot paradigm for wood decay fungi.</title>
        <authorList>
            <person name="Riley R."/>
            <person name="Salamov A.A."/>
            <person name="Brown D.W."/>
            <person name="Nagy L.G."/>
            <person name="Floudas D."/>
            <person name="Held B.W."/>
            <person name="Levasseur A."/>
            <person name="Lombard V."/>
            <person name="Morin E."/>
            <person name="Otillar R."/>
            <person name="Lindquist E.A."/>
            <person name="Sun H."/>
            <person name="LaButti K.M."/>
            <person name="Schmutz J."/>
            <person name="Jabbour D."/>
            <person name="Luo H."/>
            <person name="Baker S.E."/>
            <person name="Pisabarro A.G."/>
            <person name="Walton J.D."/>
            <person name="Blanchette R.A."/>
            <person name="Henrissat B."/>
            <person name="Martin F."/>
            <person name="Cullen D."/>
            <person name="Hibbett D.S."/>
            <person name="Grigoriev I.V."/>
        </authorList>
    </citation>
    <scope>NUCLEOTIDE SEQUENCE [LARGE SCALE GENOMIC DNA]</scope>
    <source>
        <strain evidence="4">FD-172 SS1</strain>
    </source>
</reference>
<feature type="region of interest" description="Disordered" evidence="2">
    <location>
        <begin position="1"/>
        <end position="216"/>
    </location>
</feature>
<dbReference type="OrthoDB" id="272077at2759"/>
<dbReference type="SUPFAM" id="SSF81901">
    <property type="entry name" value="HCP-like"/>
    <property type="match status" value="1"/>
</dbReference>
<dbReference type="Gene3D" id="1.25.40.10">
    <property type="entry name" value="Tetratricopeptide repeat domain"/>
    <property type="match status" value="2"/>
</dbReference>
<keyword evidence="1" id="KW-0677">Repeat</keyword>
<feature type="compositionally biased region" description="Polar residues" evidence="2">
    <location>
        <begin position="48"/>
        <end position="70"/>
    </location>
</feature>
<feature type="region of interest" description="Disordered" evidence="2">
    <location>
        <begin position="606"/>
        <end position="625"/>
    </location>
</feature>
<feature type="compositionally biased region" description="Pro residues" evidence="2">
    <location>
        <begin position="23"/>
        <end position="35"/>
    </location>
</feature>